<dbReference type="InterPro" id="IPR036093">
    <property type="entry name" value="NAC_dom_sf"/>
</dbReference>
<keyword evidence="9" id="KW-0804">Transcription</keyword>
<proteinExistence type="evidence at transcript level"/>
<name>A0AA50AHU0_RHEPA</name>
<dbReference type="InterPro" id="IPR003441">
    <property type="entry name" value="NAC-dom"/>
</dbReference>
<evidence type="ECO:0000259" key="13">
    <source>
        <dbReference type="PROSITE" id="PS51005"/>
    </source>
</evidence>
<evidence type="ECO:0000256" key="12">
    <source>
        <dbReference type="SAM" id="Phobius"/>
    </source>
</evidence>
<keyword evidence="6" id="KW-0238">DNA-binding</keyword>
<keyword evidence="7 12" id="KW-0472">Membrane</keyword>
<protein>
    <submittedName>
        <fullName evidence="14">NAC transcription factor 9</fullName>
    </submittedName>
</protein>
<feature type="transmembrane region" description="Helical" evidence="12">
    <location>
        <begin position="549"/>
        <end position="570"/>
    </location>
</feature>
<gene>
    <name evidence="14" type="primary">NAC9</name>
</gene>
<feature type="region of interest" description="Disordered" evidence="11">
    <location>
        <begin position="453"/>
        <end position="472"/>
    </location>
</feature>
<evidence type="ECO:0000256" key="1">
    <source>
        <dbReference type="ARBA" id="ARBA00004123"/>
    </source>
</evidence>
<dbReference type="GO" id="GO:0006355">
    <property type="term" value="P:regulation of DNA-templated transcription"/>
    <property type="evidence" value="ECO:0007669"/>
    <property type="project" value="InterPro"/>
</dbReference>
<keyword evidence="8" id="KW-0010">Activator</keyword>
<keyword evidence="4 12" id="KW-1133">Transmembrane helix</keyword>
<dbReference type="EMBL" id="OQ884993">
    <property type="protein sequence ID" value="WLO57468.1"/>
    <property type="molecule type" value="mRNA"/>
</dbReference>
<evidence type="ECO:0000256" key="3">
    <source>
        <dbReference type="ARBA" id="ARBA00022692"/>
    </source>
</evidence>
<dbReference type="AlphaFoldDB" id="A0AA50AHU0"/>
<comment type="subcellular location">
    <subcellularLocation>
        <location evidence="2">Membrane</location>
        <topology evidence="2">Single-pass membrane protein</topology>
    </subcellularLocation>
    <subcellularLocation>
        <location evidence="1">Nucleus</location>
    </subcellularLocation>
</comment>
<evidence type="ECO:0000256" key="7">
    <source>
        <dbReference type="ARBA" id="ARBA00023136"/>
    </source>
</evidence>
<dbReference type="FunFam" id="2.170.150.80:FF:000002">
    <property type="entry name" value="Nac domain-containing protein 86"/>
    <property type="match status" value="1"/>
</dbReference>
<keyword evidence="5" id="KW-0805">Transcription regulation</keyword>
<accession>A0AA50AHU0</accession>
<evidence type="ECO:0000256" key="6">
    <source>
        <dbReference type="ARBA" id="ARBA00023125"/>
    </source>
</evidence>
<evidence type="ECO:0000256" key="4">
    <source>
        <dbReference type="ARBA" id="ARBA00022989"/>
    </source>
</evidence>
<evidence type="ECO:0000313" key="14">
    <source>
        <dbReference type="EMBL" id="WLO57468.1"/>
    </source>
</evidence>
<dbReference type="GO" id="GO:0000976">
    <property type="term" value="F:transcription cis-regulatory region binding"/>
    <property type="evidence" value="ECO:0007669"/>
    <property type="project" value="UniProtKB-ARBA"/>
</dbReference>
<keyword evidence="3 12" id="KW-0812">Transmembrane</keyword>
<evidence type="ECO:0000256" key="2">
    <source>
        <dbReference type="ARBA" id="ARBA00004167"/>
    </source>
</evidence>
<evidence type="ECO:0000256" key="9">
    <source>
        <dbReference type="ARBA" id="ARBA00023163"/>
    </source>
</evidence>
<dbReference type="SUPFAM" id="SSF101941">
    <property type="entry name" value="NAC domain"/>
    <property type="match status" value="1"/>
</dbReference>
<reference evidence="14" key="1">
    <citation type="submission" date="2023-04" db="EMBL/GenBank/DDBJ databases">
        <title>Identification and analysis of NAC gene family in Rheum palmatum L. based on full-length transcriptome sequencing.</title>
        <authorList>
            <person name="Hao G.X."/>
            <person name="Zhang G."/>
            <person name="Li Y.M."/>
        </authorList>
    </citation>
    <scope>NUCLEOTIDE SEQUENCE</scope>
</reference>
<dbReference type="PANTHER" id="PTHR31744:SF216">
    <property type="entry name" value="NAC TRANSCRIPTION FACTOR"/>
    <property type="match status" value="1"/>
</dbReference>
<dbReference type="PROSITE" id="PS51005">
    <property type="entry name" value="NAC"/>
    <property type="match status" value="1"/>
</dbReference>
<evidence type="ECO:0000256" key="11">
    <source>
        <dbReference type="SAM" id="MobiDB-lite"/>
    </source>
</evidence>
<sequence>MPFEVPTVDFGEDWPPGFRFHPTDEELVLYYLKRKICRRKLKLDVIREVDVYKWDPEELPGLSILKTGDRQWFFFSPRDRKYPNGSRSNRATRHGYWKATGKDRTITCNSRTVGIKKTLVFYKGRAPSGDRTDWVMHEYILEESELRRCQEAQDYYVLYKVFKKSGAGPKNGEQYGAPFREEDWADDELTEPSNYNDQNKHVKQSNGMEDVCKEKPQVQFTWNDVEEFMKELVDEPALKGPHVDDFECAAPQVFGEGDQSTLTDTSFGKVVDADLCNMPSPYSQQNVGVTLEMALSSTSQAQRHDAYDVASTRVANLEQHVIEEDFLEMDDLLGPDITHDIGEVMPQCADGELTGGSLEWGDGLSELDLYYDAEMFLRELGPVNEATSAHSYLDLQASQMVHQDQLERRQPSYATNNVGTQQGTFDQTWHFPTSDEPNPEAMYFSNTGDECSENVTPNATGSNSHQNENQNGIGVGGDDKWYTSALWSFVDSIPTTPASASESALVNRAFERMSSFTRLRMNLKNTTDAAASAEAATNNWPKGGRMKGFFILSFMGALLAVLFVLIGTFGRIMMPREYVK</sequence>
<evidence type="ECO:0000256" key="5">
    <source>
        <dbReference type="ARBA" id="ARBA00023015"/>
    </source>
</evidence>
<dbReference type="GO" id="GO:0016020">
    <property type="term" value="C:membrane"/>
    <property type="evidence" value="ECO:0007669"/>
    <property type="project" value="UniProtKB-SubCell"/>
</dbReference>
<dbReference type="Pfam" id="PF02365">
    <property type="entry name" value="NAM"/>
    <property type="match status" value="1"/>
</dbReference>
<dbReference type="GO" id="GO:0005634">
    <property type="term" value="C:nucleus"/>
    <property type="evidence" value="ECO:0007669"/>
    <property type="project" value="UniProtKB-SubCell"/>
</dbReference>
<keyword evidence="10" id="KW-0539">Nucleus</keyword>
<evidence type="ECO:0000256" key="10">
    <source>
        <dbReference type="ARBA" id="ARBA00023242"/>
    </source>
</evidence>
<evidence type="ECO:0000256" key="8">
    <source>
        <dbReference type="ARBA" id="ARBA00023159"/>
    </source>
</evidence>
<feature type="domain" description="NAC" evidence="13">
    <location>
        <begin position="14"/>
        <end position="164"/>
    </location>
</feature>
<dbReference type="PANTHER" id="PTHR31744">
    <property type="entry name" value="PROTEIN CUP-SHAPED COTYLEDON 2-RELATED"/>
    <property type="match status" value="1"/>
</dbReference>
<organism evidence="14">
    <name type="scientific">Rheum palmatum</name>
    <name type="common">Chinese rhubarb</name>
    <dbReference type="NCBI Taxonomy" id="137221"/>
    <lineage>
        <taxon>Eukaryota</taxon>
        <taxon>Viridiplantae</taxon>
        <taxon>Streptophyta</taxon>
        <taxon>Embryophyta</taxon>
        <taxon>Tracheophyta</taxon>
        <taxon>Spermatophyta</taxon>
        <taxon>Magnoliopsida</taxon>
        <taxon>eudicotyledons</taxon>
        <taxon>Gunneridae</taxon>
        <taxon>Pentapetalae</taxon>
        <taxon>Caryophyllales</taxon>
        <taxon>Polygonaceae</taxon>
        <taxon>Polygonoideae</taxon>
        <taxon>Rumiceae</taxon>
        <taxon>Rheum</taxon>
    </lineage>
</organism>
<dbReference type="Gene3D" id="2.170.150.80">
    <property type="entry name" value="NAC domain"/>
    <property type="match status" value="1"/>
</dbReference>